<dbReference type="InterPro" id="IPR002347">
    <property type="entry name" value="SDR_fam"/>
</dbReference>
<dbReference type="InterPro" id="IPR036291">
    <property type="entry name" value="NAD(P)-bd_dom_sf"/>
</dbReference>
<dbReference type="Proteomes" id="UP000324611">
    <property type="component" value="Unassembled WGS sequence"/>
</dbReference>
<accession>A0A5B2VUB1</accession>
<sequence length="246" mass="26606">MEKTTKQVALITGVGKQTGIGFEVARQLGAMNYSVIITSRKQETADTLAAVLMAEGLDIVPLALDVTNEDMIRSLAQKIDQQYGKLDVLINNATLFPDQYDTERADLQEIRNVFESNFIGSWATVKYFTPLLRKSEHPRIVNVSSGSGSFGGEGYNLVNPWRDIISAYSISKAALNAFTLKAAIDLKKDGIMVNAVTPGLTASYDTFADYGGRPVTAGAKSIVSAATLPKNGPTGQFFKDGQVISW</sequence>
<dbReference type="PANTHER" id="PTHR43490">
    <property type="entry name" value="(+)-NEOMENTHOL DEHYDROGENASE"/>
    <property type="match status" value="1"/>
</dbReference>
<keyword evidence="2" id="KW-0521">NADP</keyword>
<evidence type="ECO:0000256" key="3">
    <source>
        <dbReference type="ARBA" id="ARBA00023002"/>
    </source>
</evidence>
<organism evidence="5 6">
    <name type="scientific">Chitinophaga agrisoli</name>
    <dbReference type="NCBI Taxonomy" id="2607653"/>
    <lineage>
        <taxon>Bacteria</taxon>
        <taxon>Pseudomonadati</taxon>
        <taxon>Bacteroidota</taxon>
        <taxon>Chitinophagia</taxon>
        <taxon>Chitinophagales</taxon>
        <taxon>Chitinophagaceae</taxon>
        <taxon>Chitinophaga</taxon>
    </lineage>
</organism>
<comment type="caution">
    <text evidence="5">The sequence shown here is derived from an EMBL/GenBank/DDBJ whole genome shotgun (WGS) entry which is preliminary data.</text>
</comment>
<dbReference type="Gene3D" id="3.40.50.720">
    <property type="entry name" value="NAD(P)-binding Rossmann-like Domain"/>
    <property type="match status" value="1"/>
</dbReference>
<name>A0A5B2VUB1_9BACT</name>
<dbReference type="PRINTS" id="PR00081">
    <property type="entry name" value="GDHRDH"/>
</dbReference>
<dbReference type="PRINTS" id="PR00080">
    <property type="entry name" value="SDRFAMILY"/>
</dbReference>
<dbReference type="AlphaFoldDB" id="A0A5B2VUB1"/>
<dbReference type="RefSeq" id="WP_149837507.1">
    <property type="nucleotide sequence ID" value="NZ_VUOC01000002.1"/>
</dbReference>
<dbReference type="SUPFAM" id="SSF51735">
    <property type="entry name" value="NAD(P)-binding Rossmann-fold domains"/>
    <property type="match status" value="1"/>
</dbReference>
<keyword evidence="3" id="KW-0560">Oxidoreductase</keyword>
<evidence type="ECO:0000313" key="6">
    <source>
        <dbReference type="Proteomes" id="UP000324611"/>
    </source>
</evidence>
<evidence type="ECO:0000256" key="2">
    <source>
        <dbReference type="ARBA" id="ARBA00022857"/>
    </source>
</evidence>
<dbReference type="GO" id="GO:0016020">
    <property type="term" value="C:membrane"/>
    <property type="evidence" value="ECO:0007669"/>
    <property type="project" value="TreeGrafter"/>
</dbReference>
<evidence type="ECO:0000313" key="5">
    <source>
        <dbReference type="EMBL" id="KAA2242635.1"/>
    </source>
</evidence>
<gene>
    <name evidence="5" type="ORF">F0L74_08865</name>
</gene>
<proteinExistence type="inferred from homology"/>
<dbReference type="Pfam" id="PF00106">
    <property type="entry name" value="adh_short"/>
    <property type="match status" value="1"/>
</dbReference>
<evidence type="ECO:0000256" key="4">
    <source>
        <dbReference type="RuleBase" id="RU000363"/>
    </source>
</evidence>
<reference evidence="5 6" key="1">
    <citation type="submission" date="2019-09" db="EMBL/GenBank/DDBJ databases">
        <title>Chitinophaga ginsengihumi sp. nov., isolated from soil of ginseng rhizosphere.</title>
        <authorList>
            <person name="Lee J."/>
        </authorList>
    </citation>
    <scope>NUCLEOTIDE SEQUENCE [LARGE SCALE GENOMIC DNA]</scope>
    <source>
        <strain evidence="5 6">BN140078</strain>
    </source>
</reference>
<protein>
    <submittedName>
        <fullName evidence="5">SDR family NAD(P)-dependent oxidoreductase</fullName>
    </submittedName>
</protein>
<evidence type="ECO:0000256" key="1">
    <source>
        <dbReference type="ARBA" id="ARBA00006484"/>
    </source>
</evidence>
<keyword evidence="6" id="KW-1185">Reference proteome</keyword>
<dbReference type="GO" id="GO:0016491">
    <property type="term" value="F:oxidoreductase activity"/>
    <property type="evidence" value="ECO:0007669"/>
    <property type="project" value="UniProtKB-KW"/>
</dbReference>
<reference evidence="5 6" key="2">
    <citation type="submission" date="2019-09" db="EMBL/GenBank/DDBJ databases">
        <authorList>
            <person name="Jin C."/>
        </authorList>
    </citation>
    <scope>NUCLEOTIDE SEQUENCE [LARGE SCALE GENOMIC DNA]</scope>
    <source>
        <strain evidence="5 6">BN140078</strain>
    </source>
</reference>
<dbReference type="EMBL" id="VUOC01000002">
    <property type="protein sequence ID" value="KAA2242635.1"/>
    <property type="molecule type" value="Genomic_DNA"/>
</dbReference>
<comment type="similarity">
    <text evidence="1 4">Belongs to the short-chain dehydrogenases/reductases (SDR) family.</text>
</comment>
<dbReference type="PANTHER" id="PTHR43490:SF99">
    <property type="entry name" value="SHORT-CHAIN DEHYDROGENASE_REDUCTASE"/>
    <property type="match status" value="1"/>
</dbReference>